<comment type="cofactor">
    <cofactor evidence="1">
        <name>Mg(2+)</name>
        <dbReference type="ChEBI" id="CHEBI:18420"/>
    </cofactor>
</comment>
<sequence>MTAPKIVAIRTYLLDGAGGGDYFRQEGGHWLIDSVIANPMSGYPEYRKTRTSWGIGVMGSIVVEVETEDGQVGRGTGFGGPPACWLINHHFSRFLRGADPRDINRIWDQMFRASMPYGRKGIALATISVVDLALWDLLGKLRGEPVYKLIGGRTREAVELYCTGPRPDVAQKLGFFGGKVPIPYGPASGREGLRANIEFLTRHREAIGPDFPLMVDCYMAFDVPYAIEIAEACAHLNIHWWEEVLHPDDFDGFALLKRAHPKLRWTTGEHEYSRYGFRKLIEQRNVDTLQPDVMWVGGLTELLRISAHAAAYDLPVVPHGSGPYSYHYVLSQTNAPFSEYVANSPDGTAVLPSFGALFTNEPVPENGRVDVTDAPGFGLELNPSAKLVEAA</sequence>
<evidence type="ECO:0000313" key="9">
    <source>
        <dbReference type="EMBL" id="OEO29700.1"/>
    </source>
</evidence>
<evidence type="ECO:0000256" key="2">
    <source>
        <dbReference type="ARBA" id="ARBA00022723"/>
    </source>
</evidence>
<dbReference type="InterPro" id="IPR046945">
    <property type="entry name" value="RHMD-like"/>
</dbReference>
<dbReference type="SFLD" id="SFLDF00006">
    <property type="entry name" value="rhamnonate_dehydratase"/>
    <property type="match status" value="1"/>
</dbReference>
<evidence type="ECO:0000256" key="5">
    <source>
        <dbReference type="ARBA" id="ARBA00063011"/>
    </source>
</evidence>
<dbReference type="InterPro" id="IPR013342">
    <property type="entry name" value="Mandelate_racemase_C"/>
</dbReference>
<keyword evidence="10" id="KW-1185">Reference proteome</keyword>
<dbReference type="Proteomes" id="UP000095463">
    <property type="component" value="Unassembled WGS sequence"/>
</dbReference>
<dbReference type="Gene3D" id="3.20.20.120">
    <property type="entry name" value="Enolase-like C-terminal domain"/>
    <property type="match status" value="1"/>
</dbReference>
<dbReference type="EMBL" id="LAJE02000268">
    <property type="protein sequence ID" value="OEO29700.1"/>
    <property type="molecule type" value="Genomic_DNA"/>
</dbReference>
<keyword evidence="3" id="KW-0460">Magnesium</keyword>
<dbReference type="SUPFAM" id="SSF51604">
    <property type="entry name" value="Enolase C-terminal domain-like"/>
    <property type="match status" value="1"/>
</dbReference>
<dbReference type="CDD" id="cd03327">
    <property type="entry name" value="MR_like_2"/>
    <property type="match status" value="1"/>
</dbReference>
<dbReference type="SUPFAM" id="SSF54826">
    <property type="entry name" value="Enolase N-terminal domain-like"/>
    <property type="match status" value="1"/>
</dbReference>
<evidence type="ECO:0000313" key="10">
    <source>
        <dbReference type="Proteomes" id="UP000095463"/>
    </source>
</evidence>
<dbReference type="AlphaFoldDB" id="A0A1E5XM59"/>
<dbReference type="NCBIfam" id="NF011968">
    <property type="entry name" value="PRK15440.1"/>
    <property type="match status" value="1"/>
</dbReference>
<dbReference type="InterPro" id="IPR013341">
    <property type="entry name" value="Mandelate_racemase_N_dom"/>
</dbReference>
<dbReference type="EC" id="4.2.1.90" evidence="6"/>
<feature type="domain" description="Mandelate racemase/muconate lactonizing enzyme C-terminal" evidence="8">
    <location>
        <begin position="167"/>
        <end position="261"/>
    </location>
</feature>
<dbReference type="GO" id="GO:0016052">
    <property type="term" value="P:carbohydrate catabolic process"/>
    <property type="evidence" value="ECO:0007669"/>
    <property type="project" value="TreeGrafter"/>
</dbReference>
<comment type="similarity">
    <text evidence="4">Belongs to the mandelate racemase/muconate lactonizing enzyme family. RhamD subfamily.</text>
</comment>
<dbReference type="SMART" id="SM00922">
    <property type="entry name" value="MR_MLE"/>
    <property type="match status" value="1"/>
</dbReference>
<evidence type="ECO:0000256" key="4">
    <source>
        <dbReference type="ARBA" id="ARBA00061339"/>
    </source>
</evidence>
<comment type="subunit">
    <text evidence="5">Homooctamer; tetramer of dimers.</text>
</comment>
<dbReference type="Pfam" id="PF13378">
    <property type="entry name" value="MR_MLE_C"/>
    <property type="match status" value="1"/>
</dbReference>
<keyword evidence="2" id="KW-0479">Metal-binding</keyword>
<protein>
    <recommendedName>
        <fullName evidence="7">L-rhamnonate dehydratase</fullName>
        <ecNumber evidence="6">4.2.1.90</ecNumber>
    </recommendedName>
</protein>
<dbReference type="RefSeq" id="WP_069911111.1">
    <property type="nucleotide sequence ID" value="NZ_LAJE02000268.1"/>
</dbReference>
<dbReference type="InterPro" id="IPR023444">
    <property type="entry name" value="L-Rhamnon_dehydrat"/>
</dbReference>
<evidence type="ECO:0000256" key="6">
    <source>
        <dbReference type="ARBA" id="ARBA00067087"/>
    </source>
</evidence>
<evidence type="ECO:0000256" key="1">
    <source>
        <dbReference type="ARBA" id="ARBA00001946"/>
    </source>
</evidence>
<dbReference type="PANTHER" id="PTHR13794">
    <property type="entry name" value="ENOLASE SUPERFAMILY, MANDELATE RACEMASE"/>
    <property type="match status" value="1"/>
</dbReference>
<dbReference type="SFLD" id="SFLDS00001">
    <property type="entry name" value="Enolase"/>
    <property type="match status" value="1"/>
</dbReference>
<name>A0A1E5XM59_9HYPH</name>
<dbReference type="GO" id="GO:0000287">
    <property type="term" value="F:magnesium ion binding"/>
    <property type="evidence" value="ECO:0007669"/>
    <property type="project" value="TreeGrafter"/>
</dbReference>
<gene>
    <name evidence="9" type="ORF">VW23_001960</name>
</gene>
<dbReference type="OrthoDB" id="9802699at2"/>
<reference evidence="9 10" key="1">
    <citation type="journal article" date="2015" name="Genome Announc.">
        <title>Genome Assemblies of Three Soil-Associated Devosia species: D. insulae, D. limi, and D. soli.</title>
        <authorList>
            <person name="Hassan Y.I."/>
            <person name="Lepp D."/>
            <person name="Zhou T."/>
        </authorList>
    </citation>
    <scope>NUCLEOTIDE SEQUENCE [LARGE SCALE GENOMIC DNA]</scope>
    <source>
        <strain evidence="9 10">DS-56</strain>
    </source>
</reference>
<dbReference type="InterPro" id="IPR029017">
    <property type="entry name" value="Enolase-like_N"/>
</dbReference>
<dbReference type="Gene3D" id="3.30.390.10">
    <property type="entry name" value="Enolase-like, N-terminal domain"/>
    <property type="match status" value="1"/>
</dbReference>
<evidence type="ECO:0000259" key="8">
    <source>
        <dbReference type="SMART" id="SM00922"/>
    </source>
</evidence>
<accession>A0A1E5XM59</accession>
<evidence type="ECO:0000256" key="3">
    <source>
        <dbReference type="ARBA" id="ARBA00022842"/>
    </source>
</evidence>
<dbReference type="InterPro" id="IPR036849">
    <property type="entry name" value="Enolase-like_C_sf"/>
</dbReference>
<comment type="caution">
    <text evidence="9">The sequence shown here is derived from an EMBL/GenBank/DDBJ whole genome shotgun (WGS) entry which is preliminary data.</text>
</comment>
<proteinExistence type="inferred from homology"/>
<dbReference type="PANTHER" id="PTHR13794:SF58">
    <property type="entry name" value="MITOCHONDRIAL ENOLASE SUPERFAMILY MEMBER 1"/>
    <property type="match status" value="1"/>
</dbReference>
<dbReference type="GO" id="GO:0050032">
    <property type="term" value="F:L-rhamnonate dehydratase activity"/>
    <property type="evidence" value="ECO:0007669"/>
    <property type="project" value="UniProtKB-EC"/>
</dbReference>
<dbReference type="Pfam" id="PF02746">
    <property type="entry name" value="MR_MLE_N"/>
    <property type="match status" value="1"/>
</dbReference>
<organism evidence="9 10">
    <name type="scientific">Devosia insulae DS-56</name>
    <dbReference type="NCBI Taxonomy" id="1116389"/>
    <lineage>
        <taxon>Bacteria</taxon>
        <taxon>Pseudomonadati</taxon>
        <taxon>Pseudomonadota</taxon>
        <taxon>Alphaproteobacteria</taxon>
        <taxon>Hyphomicrobiales</taxon>
        <taxon>Devosiaceae</taxon>
        <taxon>Devosia</taxon>
    </lineage>
</organism>
<dbReference type="InterPro" id="IPR029065">
    <property type="entry name" value="Enolase_C-like"/>
</dbReference>
<dbReference type="SFLD" id="SFLDG00179">
    <property type="entry name" value="mandelate_racemase"/>
    <property type="match status" value="1"/>
</dbReference>
<dbReference type="FunFam" id="3.20.20.120:FF:000005">
    <property type="entry name" value="Putative L-rhamnonate dehydratase"/>
    <property type="match status" value="1"/>
</dbReference>
<evidence type="ECO:0000256" key="7">
    <source>
        <dbReference type="ARBA" id="ARBA00074351"/>
    </source>
</evidence>